<evidence type="ECO:0000313" key="2">
    <source>
        <dbReference type="Proteomes" id="UP000005522"/>
    </source>
</evidence>
<dbReference type="Proteomes" id="UP000005522">
    <property type="component" value="Chromosome"/>
</dbReference>
<dbReference type="KEGG" id="acz:Acaty_c0918"/>
<dbReference type="AlphaFoldDB" id="A0A059ZPG3"/>
<dbReference type="Gene3D" id="3.30.1360.20">
    <property type="entry name" value="Transcriptional coactivator/pterin dehydratase"/>
    <property type="match status" value="1"/>
</dbReference>
<dbReference type="HOGENOM" id="CLU_179139_0_0_6"/>
<name>A0A059ZPG3_ACICK</name>
<gene>
    <name evidence="1" type="ORF">Acaty_c0918</name>
</gene>
<accession>A0A059ZPG3</accession>
<proteinExistence type="predicted"/>
<protein>
    <recommendedName>
        <fullName evidence="3">4a-hydroxytetrahydrobiopterin dehydratase</fullName>
    </recommendedName>
</protein>
<dbReference type="GeneID" id="92930947"/>
<dbReference type="RefSeq" id="WP_004871264.1">
    <property type="nucleotide sequence ID" value="NZ_CP005986.1"/>
</dbReference>
<dbReference type="SUPFAM" id="SSF55248">
    <property type="entry name" value="PCD-like"/>
    <property type="match status" value="1"/>
</dbReference>
<sequence>MTDKASASCPEGWELQKRPLAWNRRLDFADYGETRDFLDRLAERSEACGYYPNLNFARTYVVVSIQFDEDAVDGPRRELVNAVQECERSARGKA</sequence>
<dbReference type="GO" id="GO:0008124">
    <property type="term" value="F:4-alpha-hydroxytetrahydrobiopterin dehydratase activity"/>
    <property type="evidence" value="ECO:0007669"/>
    <property type="project" value="InterPro"/>
</dbReference>
<dbReference type="EMBL" id="CP005986">
    <property type="protein sequence ID" value="AIA54794.1"/>
    <property type="molecule type" value="Genomic_DNA"/>
</dbReference>
<evidence type="ECO:0008006" key="3">
    <source>
        <dbReference type="Google" id="ProtNLM"/>
    </source>
</evidence>
<evidence type="ECO:0000313" key="1">
    <source>
        <dbReference type="EMBL" id="AIA54794.1"/>
    </source>
</evidence>
<organism evidence="1 2">
    <name type="scientific">Acidithiobacillus caldus (strain ATCC 51756 / DSM 8584 / KU)</name>
    <dbReference type="NCBI Taxonomy" id="637389"/>
    <lineage>
        <taxon>Bacteria</taxon>
        <taxon>Pseudomonadati</taxon>
        <taxon>Pseudomonadota</taxon>
        <taxon>Acidithiobacillia</taxon>
        <taxon>Acidithiobacillales</taxon>
        <taxon>Acidithiobacillaceae</taxon>
        <taxon>Acidithiobacillus</taxon>
    </lineage>
</organism>
<dbReference type="InterPro" id="IPR036428">
    <property type="entry name" value="PCD_sf"/>
</dbReference>
<dbReference type="GO" id="GO:0006729">
    <property type="term" value="P:tetrahydrobiopterin biosynthetic process"/>
    <property type="evidence" value="ECO:0007669"/>
    <property type="project" value="InterPro"/>
</dbReference>
<reference evidence="1 2" key="1">
    <citation type="journal article" date="2009" name="J. Bacteriol.">
        <title>Draft genome sequence of the extremely acidophilic bacterium Acidithiobacillus caldus ATCC 51756 reveals metabolic versatility in the genus Acidithiobacillus.</title>
        <authorList>
            <person name="Valdes J."/>
            <person name="Quatrini R."/>
            <person name="Hallberg K."/>
            <person name="Dopson M."/>
            <person name="Valenzuela P.D."/>
            <person name="Holmes D.S."/>
        </authorList>
    </citation>
    <scope>NUCLEOTIDE SEQUENCE [LARGE SCALE GENOMIC DNA]</scope>
    <source>
        <strain evidence="2">ATCC 51756 / DSM 8584 / KU</strain>
    </source>
</reference>
<dbReference type="eggNOG" id="COG2154">
    <property type="taxonomic scope" value="Bacteria"/>
</dbReference>